<dbReference type="InterPro" id="IPR050250">
    <property type="entry name" value="Macrolide_Exporter_MacB"/>
</dbReference>
<dbReference type="EMBL" id="JAUOPB010000013">
    <property type="protein sequence ID" value="MDO6424165.1"/>
    <property type="molecule type" value="Genomic_DNA"/>
</dbReference>
<feature type="transmembrane region" description="Helical" evidence="6">
    <location>
        <begin position="360"/>
        <end position="381"/>
    </location>
</feature>
<keyword evidence="5 6" id="KW-0472">Membrane</keyword>
<evidence type="ECO:0000256" key="2">
    <source>
        <dbReference type="ARBA" id="ARBA00022475"/>
    </source>
</evidence>
<evidence type="ECO:0000256" key="3">
    <source>
        <dbReference type="ARBA" id="ARBA00022692"/>
    </source>
</evidence>
<evidence type="ECO:0000259" key="7">
    <source>
        <dbReference type="Pfam" id="PF02687"/>
    </source>
</evidence>
<dbReference type="InterPro" id="IPR003838">
    <property type="entry name" value="ABC3_permease_C"/>
</dbReference>
<dbReference type="AlphaFoldDB" id="A0AAW7X9B4"/>
<dbReference type="GeneID" id="98613432"/>
<feature type="domain" description="ABC3 transporter permease C-terminal" evidence="7">
    <location>
        <begin position="269"/>
        <end position="387"/>
    </location>
</feature>
<dbReference type="Pfam" id="PF12704">
    <property type="entry name" value="MacB_PCD"/>
    <property type="match status" value="1"/>
</dbReference>
<keyword evidence="2" id="KW-1003">Cell membrane</keyword>
<reference evidence="9" key="1">
    <citation type="submission" date="2023-07" db="EMBL/GenBank/DDBJ databases">
        <title>Genome content predicts the carbon catabolic preferences of heterotrophic bacteria.</title>
        <authorList>
            <person name="Gralka M."/>
        </authorList>
    </citation>
    <scope>NUCLEOTIDE SEQUENCE</scope>
    <source>
        <strain evidence="9">I3M17_2</strain>
    </source>
</reference>
<evidence type="ECO:0000313" key="9">
    <source>
        <dbReference type="EMBL" id="MDO6424165.1"/>
    </source>
</evidence>
<name>A0AAW7X9B4_9GAMM</name>
<feature type="domain" description="MacB-like periplasmic core" evidence="8">
    <location>
        <begin position="26"/>
        <end position="234"/>
    </location>
</feature>
<sequence>MGSVIKQINAVIVMSLNSLPQRLWMSLATLLAVAIVVAVLLAFLAMGNGFKKTLESTGAEDIVIMMREGASAELNSVLMRDQANLIEEAPGVLNDEQGAIVSGETYVIVDGKKRSSGTDANIPLRGVSSRAVDIRDNFSIVSGRMFEPGKNEIVVGSSILSEFAGFELGSEVKLGNAKWKVVGIFDTGGSVFSSELWTDIRVVQSQFNRGSSVQIVRAKLESPEAIEQVKAYIAADARLNLDVQSEKTYYGEQAKNVGGVINYIGWPLSIAMALGALAGALNTMYTSVAQRSVEIATLRAIGFGSLSSFLGTLFESVVLSILGGVLGTFAAFLFFDGMTTSTLGSSFTQIVFSFEISSDALIDGVSLALIIGLVGGFFPALRAARLPVILAFSSQG</sequence>
<evidence type="ECO:0000256" key="5">
    <source>
        <dbReference type="ARBA" id="ARBA00023136"/>
    </source>
</evidence>
<keyword evidence="4 6" id="KW-1133">Transmembrane helix</keyword>
<accession>A0AAW7X9B4</accession>
<evidence type="ECO:0000256" key="4">
    <source>
        <dbReference type="ARBA" id="ARBA00022989"/>
    </source>
</evidence>
<proteinExistence type="predicted"/>
<organism evidence="9 10">
    <name type="scientific">Saccharophagus degradans</name>
    <dbReference type="NCBI Taxonomy" id="86304"/>
    <lineage>
        <taxon>Bacteria</taxon>
        <taxon>Pseudomonadati</taxon>
        <taxon>Pseudomonadota</taxon>
        <taxon>Gammaproteobacteria</taxon>
        <taxon>Cellvibrionales</taxon>
        <taxon>Cellvibrionaceae</taxon>
        <taxon>Saccharophagus</taxon>
    </lineage>
</organism>
<dbReference type="Proteomes" id="UP001169760">
    <property type="component" value="Unassembled WGS sequence"/>
</dbReference>
<feature type="transmembrane region" description="Helical" evidence="6">
    <location>
        <begin position="23"/>
        <end position="46"/>
    </location>
</feature>
<dbReference type="PANTHER" id="PTHR30572:SF15">
    <property type="entry name" value="ABC TRANSPORTER PERMEASE"/>
    <property type="match status" value="1"/>
</dbReference>
<evidence type="ECO:0000259" key="8">
    <source>
        <dbReference type="Pfam" id="PF12704"/>
    </source>
</evidence>
<protein>
    <submittedName>
        <fullName evidence="9">ABC transporter permease</fullName>
    </submittedName>
</protein>
<dbReference type="Pfam" id="PF02687">
    <property type="entry name" value="FtsX"/>
    <property type="match status" value="1"/>
</dbReference>
<dbReference type="GO" id="GO:0005886">
    <property type="term" value="C:plasma membrane"/>
    <property type="evidence" value="ECO:0007669"/>
    <property type="project" value="UniProtKB-SubCell"/>
</dbReference>
<dbReference type="RefSeq" id="WP_011468239.1">
    <property type="nucleotide sequence ID" value="NZ_CP123764.1"/>
</dbReference>
<dbReference type="InterPro" id="IPR025857">
    <property type="entry name" value="MacB_PCD"/>
</dbReference>
<comment type="caution">
    <text evidence="9">The sequence shown here is derived from an EMBL/GenBank/DDBJ whole genome shotgun (WGS) entry which is preliminary data.</text>
</comment>
<evidence type="ECO:0000256" key="1">
    <source>
        <dbReference type="ARBA" id="ARBA00004651"/>
    </source>
</evidence>
<evidence type="ECO:0000256" key="6">
    <source>
        <dbReference type="SAM" id="Phobius"/>
    </source>
</evidence>
<gene>
    <name evidence="9" type="ORF">Q4521_16890</name>
</gene>
<feature type="transmembrane region" description="Helical" evidence="6">
    <location>
        <begin position="309"/>
        <end position="335"/>
    </location>
</feature>
<dbReference type="PANTHER" id="PTHR30572">
    <property type="entry name" value="MEMBRANE COMPONENT OF TRANSPORTER-RELATED"/>
    <property type="match status" value="1"/>
</dbReference>
<evidence type="ECO:0000313" key="10">
    <source>
        <dbReference type="Proteomes" id="UP001169760"/>
    </source>
</evidence>
<dbReference type="GO" id="GO:0022857">
    <property type="term" value="F:transmembrane transporter activity"/>
    <property type="evidence" value="ECO:0007669"/>
    <property type="project" value="TreeGrafter"/>
</dbReference>
<keyword evidence="3 6" id="KW-0812">Transmembrane</keyword>
<comment type="subcellular location">
    <subcellularLocation>
        <location evidence="1">Cell membrane</location>
        <topology evidence="1">Multi-pass membrane protein</topology>
    </subcellularLocation>
</comment>